<organism evidence="4 5">
    <name type="scientific">Durusdinium trenchii</name>
    <dbReference type="NCBI Taxonomy" id="1381693"/>
    <lineage>
        <taxon>Eukaryota</taxon>
        <taxon>Sar</taxon>
        <taxon>Alveolata</taxon>
        <taxon>Dinophyceae</taxon>
        <taxon>Suessiales</taxon>
        <taxon>Symbiodiniaceae</taxon>
        <taxon>Durusdinium</taxon>
    </lineage>
</organism>
<evidence type="ECO:0000313" key="5">
    <source>
        <dbReference type="Proteomes" id="UP001642464"/>
    </source>
</evidence>
<dbReference type="InterPro" id="IPR026741">
    <property type="entry name" value="SNO"/>
</dbReference>
<dbReference type="InterPro" id="IPR039187">
    <property type="entry name" value="SNO_AAA"/>
</dbReference>
<dbReference type="Pfam" id="PF25373">
    <property type="entry name" value="SBNO"/>
    <property type="match status" value="1"/>
</dbReference>
<feature type="region of interest" description="Disordered" evidence="2">
    <location>
        <begin position="624"/>
        <end position="664"/>
    </location>
</feature>
<dbReference type="InterPro" id="IPR026937">
    <property type="entry name" value="SBNO_Helicase_C_dom"/>
</dbReference>
<dbReference type="InterPro" id="IPR057332">
    <property type="entry name" value="SBNO_a/b_dom"/>
</dbReference>
<evidence type="ECO:0000256" key="2">
    <source>
        <dbReference type="SAM" id="MobiDB-lite"/>
    </source>
</evidence>
<accession>A0ABP0INQ0</accession>
<dbReference type="InterPro" id="IPR027417">
    <property type="entry name" value="P-loop_NTPase"/>
</dbReference>
<name>A0ABP0INQ0_9DINO</name>
<sequence>MGFAPSTTCCRKTVRHSIGCDRASHGCDLKRPVIRHGETNAIPIDSCDAPGTSAPGLRNQLRLVQNQAEFDLISLEDPEIFEEQVGHVQPVKPALAPVTPVVIDDGDAITEINLSPPPKKRPPLASPKSAFAFARRCRKSDAAQAEGVSHPDPLCEPQAIRDTIPEPFGPEDEVRIPQRLVKEGLLSSPQLEAIALAARRFRCSLSTGARCGFLLGDGTGCGKGRCIAALILDQWNRGNRRHIWMSANSDLYQDAVRDLQDLKTGIPICNLARVKARGNLDSDKSDPELSKLGKTKDGVLFLTYSLLVSAGRNGGSSRFQQLLAWLRHHHPSGSGLLVLDEAHKAKNLDAGTRCAALVEQLQAECANCPLLYATATGATEVAHMQYMVRLGLWGSGSRGGHPGPAQLAKQGSKAVQTPFPNFASFRKVVEKGVTAMELVAVQLRLCGALSCRSLSFSGTEFQLVTAHFSSEQLQQYDSSSELWEDLRQHVELLKDMDMFDESSRKIIETQFWAAQQRFFKGLLVAAKVSKAVELAKKAAVAGEAVVISLWTTNEAAIQKTEISGFASGPELTFEQFLQHLPTTKNGQEVTFAAQGVESLIKRLHDLRLPPNPLDDLISQLGGPSCVAEMSGRSQRSLKDGGQGSDAERAEGGKANGAGSRGHSSLSVNVGEQRAFQSGAKVFAVITEAASAGISLHSDRRELLRGARPRRRHMICLELPWAADKAVQQLGRVHRSNQLHPPKFTCIVTDLAGEARFVSAVSKRLVQLGAMTRGDRHSGFGSGSDAFGFGRMDLMSGSYGPRALSKALADLVAQKQQLRLSLAKWPGGWEEFATAAQVALEKQQVFLGRDQDATTLKKFLNRILGMSYRLQEGLFELLAAHVAALEEADRRDGLLNEGVVSLNTHSRWGRLQEVSEISAETLPGALVLRRLCLVRGLGFEEALELFHQAPEDEEGMQGFYMRSTFKEVVLALRRRTRDGQVAYRLVLPNDSPKTQLDGNACTVAKLKSSAMQRISEDAARGPWKRQHLLCETQCIHVLRQRHCGNRSCRSGRRFLEETMLTGQVLVHWDLLGTVLGEKNTLFRCELKTGTVLVGLMIPQDLVVLQLQKEPRYRGPKTVNI</sequence>
<dbReference type="InterPro" id="IPR014001">
    <property type="entry name" value="Helicase_ATP-bd"/>
</dbReference>
<comment type="similarity">
    <text evidence="1">Belongs to the SBNO family.</text>
</comment>
<dbReference type="PROSITE" id="PS51192">
    <property type="entry name" value="HELICASE_ATP_BIND_1"/>
    <property type="match status" value="1"/>
</dbReference>
<feature type="domain" description="Helicase ATP-binding" evidence="3">
    <location>
        <begin position="204"/>
        <end position="376"/>
    </location>
</feature>
<protein>
    <submittedName>
        <fullName evidence="4">Protein strawberry notch homolog 1</fullName>
    </submittedName>
</protein>
<dbReference type="Proteomes" id="UP001642464">
    <property type="component" value="Unassembled WGS sequence"/>
</dbReference>
<evidence type="ECO:0000256" key="1">
    <source>
        <dbReference type="ARBA" id="ARBA00006992"/>
    </source>
</evidence>
<proteinExistence type="inferred from homology"/>
<dbReference type="Pfam" id="PF13871">
    <property type="entry name" value="Helicase_C_4"/>
    <property type="match status" value="1"/>
</dbReference>
<evidence type="ECO:0000313" key="4">
    <source>
        <dbReference type="EMBL" id="CAK9004220.1"/>
    </source>
</evidence>
<dbReference type="PANTHER" id="PTHR12706:SF30">
    <property type="entry name" value="PROTEIN STRAWBERRY NOTCH-RELATED"/>
    <property type="match status" value="1"/>
</dbReference>
<reference evidence="4 5" key="1">
    <citation type="submission" date="2024-02" db="EMBL/GenBank/DDBJ databases">
        <authorList>
            <person name="Chen Y."/>
            <person name="Shah S."/>
            <person name="Dougan E. K."/>
            <person name="Thang M."/>
            <person name="Chan C."/>
        </authorList>
    </citation>
    <scope>NUCLEOTIDE SEQUENCE [LARGE SCALE GENOMIC DNA]</scope>
</reference>
<comment type="caution">
    <text evidence="4">The sequence shown here is derived from an EMBL/GenBank/DDBJ whole genome shotgun (WGS) entry which is preliminary data.</text>
</comment>
<dbReference type="Pfam" id="PF13872">
    <property type="entry name" value="AAA_34"/>
    <property type="match status" value="2"/>
</dbReference>
<gene>
    <name evidence="4" type="ORF">SCF082_LOCUS8077</name>
</gene>
<dbReference type="EMBL" id="CAXAMM010004592">
    <property type="protein sequence ID" value="CAK9004220.1"/>
    <property type="molecule type" value="Genomic_DNA"/>
</dbReference>
<evidence type="ECO:0000259" key="3">
    <source>
        <dbReference type="PROSITE" id="PS51192"/>
    </source>
</evidence>
<keyword evidence="5" id="KW-1185">Reference proteome</keyword>
<dbReference type="Gene3D" id="3.40.50.300">
    <property type="entry name" value="P-loop containing nucleotide triphosphate hydrolases"/>
    <property type="match status" value="2"/>
</dbReference>
<dbReference type="PANTHER" id="PTHR12706">
    <property type="entry name" value="STRAWBERRY NOTCH-RELATED"/>
    <property type="match status" value="1"/>
</dbReference>
<dbReference type="SUPFAM" id="SSF52540">
    <property type="entry name" value="P-loop containing nucleoside triphosphate hydrolases"/>
    <property type="match status" value="2"/>
</dbReference>